<dbReference type="Proteomes" id="UP000681720">
    <property type="component" value="Unassembled WGS sequence"/>
</dbReference>
<name>A0A8S3GVW8_9BILA</name>
<gene>
    <name evidence="3" type="ORF">BYL167_LOCUS76812</name>
    <name evidence="2" type="ORF">GIL414_LOCUS19701</name>
</gene>
<evidence type="ECO:0000313" key="2">
    <source>
        <dbReference type="EMBL" id="CAF4155167.1"/>
    </source>
</evidence>
<evidence type="ECO:0000259" key="1">
    <source>
        <dbReference type="Pfam" id="PF18199"/>
    </source>
</evidence>
<dbReference type="GO" id="GO:0030286">
    <property type="term" value="C:dynein complex"/>
    <property type="evidence" value="ECO:0007669"/>
    <property type="project" value="InterPro"/>
</dbReference>
<dbReference type="Pfam" id="PF18199">
    <property type="entry name" value="Dynein_C"/>
    <property type="match status" value="1"/>
</dbReference>
<feature type="domain" description="Dynein heavy chain C-terminal" evidence="1">
    <location>
        <begin position="14"/>
        <end position="108"/>
    </location>
</feature>
<feature type="non-terminal residue" evidence="3">
    <location>
        <position position="1"/>
    </location>
</feature>
<dbReference type="InterPro" id="IPR026983">
    <property type="entry name" value="DHC"/>
</dbReference>
<dbReference type="AlphaFoldDB" id="A0A8S3GVW8"/>
<dbReference type="InterPro" id="IPR041228">
    <property type="entry name" value="Dynein_C"/>
</dbReference>
<feature type="non-terminal residue" evidence="3">
    <location>
        <position position="108"/>
    </location>
</feature>
<organism evidence="3 4">
    <name type="scientific">Rotaria magnacalcarata</name>
    <dbReference type="NCBI Taxonomy" id="392030"/>
    <lineage>
        <taxon>Eukaryota</taxon>
        <taxon>Metazoa</taxon>
        <taxon>Spiralia</taxon>
        <taxon>Gnathifera</taxon>
        <taxon>Rotifera</taxon>
        <taxon>Eurotatoria</taxon>
        <taxon>Bdelloidea</taxon>
        <taxon>Philodinida</taxon>
        <taxon>Philodinidae</taxon>
        <taxon>Rotaria</taxon>
    </lineage>
</organism>
<evidence type="ECO:0000313" key="3">
    <source>
        <dbReference type="EMBL" id="CAF5169111.1"/>
    </source>
</evidence>
<protein>
    <recommendedName>
        <fullName evidence="1">Dynein heavy chain C-terminal domain-containing protein</fullName>
    </recommendedName>
</protein>
<dbReference type="PANTHER" id="PTHR46961:SF20">
    <property type="entry name" value="LOW QUALITY PROTEIN: DYNEIN BETA CHAIN, CILIARY-LIKE"/>
    <property type="match status" value="1"/>
</dbReference>
<accession>A0A8S3GVW8</accession>
<dbReference type="GO" id="GO:0051959">
    <property type="term" value="F:dynein light intermediate chain binding"/>
    <property type="evidence" value="ECO:0007669"/>
    <property type="project" value="InterPro"/>
</dbReference>
<evidence type="ECO:0000313" key="4">
    <source>
        <dbReference type="Proteomes" id="UP000681967"/>
    </source>
</evidence>
<dbReference type="GO" id="GO:0045505">
    <property type="term" value="F:dynein intermediate chain binding"/>
    <property type="evidence" value="ECO:0007669"/>
    <property type="project" value="InterPro"/>
</dbReference>
<dbReference type="EMBL" id="CAJOBH010278050">
    <property type="protein sequence ID" value="CAF5169111.1"/>
    <property type="molecule type" value="Genomic_DNA"/>
</dbReference>
<proteinExistence type="predicted"/>
<reference evidence="3" key="1">
    <citation type="submission" date="2021-02" db="EMBL/GenBank/DDBJ databases">
        <authorList>
            <person name="Nowell W R."/>
        </authorList>
    </citation>
    <scope>NUCLEOTIDE SEQUENCE</scope>
</reference>
<dbReference type="GO" id="GO:0007018">
    <property type="term" value="P:microtubule-based movement"/>
    <property type="evidence" value="ECO:0007669"/>
    <property type="project" value="InterPro"/>
</dbReference>
<dbReference type="PANTHER" id="PTHR46961">
    <property type="entry name" value="DYNEIN HEAVY CHAIN 1, AXONEMAL-LIKE PROTEIN"/>
    <property type="match status" value="1"/>
</dbReference>
<comment type="caution">
    <text evidence="3">The sequence shown here is derived from an EMBL/GenBank/DDBJ whole genome shotgun (WGS) entry which is preliminary data.</text>
</comment>
<dbReference type="Proteomes" id="UP000681967">
    <property type="component" value="Unassembled WGS sequence"/>
</dbReference>
<dbReference type="EMBL" id="CAJOBJ010010633">
    <property type="protein sequence ID" value="CAF4155167.1"/>
    <property type="molecule type" value="Genomic_DNA"/>
</dbReference>
<dbReference type="Gene3D" id="1.20.1270.280">
    <property type="match status" value="1"/>
</dbReference>
<sequence>YGLHSNAEIDFLTTTSEALFKTVLELQPRDAGAGAAEGGSVTTREEKIKSVLDDITGRLPDDFNMTELFAKTEEKTPYTVVALQECERMNTLLKEMRRSLKELDSGLK</sequence>